<gene>
    <name evidence="2" type="ORF">HNQ75_002840</name>
</gene>
<dbReference type="Gene3D" id="3.40.50.1820">
    <property type="entry name" value="alpha/beta hydrolase"/>
    <property type="match status" value="1"/>
</dbReference>
<organism evidence="2 3">
    <name type="scientific">Pseudorhizobium flavum</name>
    <dbReference type="NCBI Taxonomy" id="1335061"/>
    <lineage>
        <taxon>Bacteria</taxon>
        <taxon>Pseudomonadati</taxon>
        <taxon>Pseudomonadota</taxon>
        <taxon>Alphaproteobacteria</taxon>
        <taxon>Hyphomicrobiales</taxon>
        <taxon>Rhizobiaceae</taxon>
        <taxon>Rhizobium/Agrobacterium group</taxon>
        <taxon>Pseudorhizobium</taxon>
    </lineage>
</organism>
<dbReference type="Proteomes" id="UP000535501">
    <property type="component" value="Unassembled WGS sequence"/>
</dbReference>
<dbReference type="AlphaFoldDB" id="A0A7X0DDH7"/>
<dbReference type="RefSeq" id="WP_077547767.1">
    <property type="nucleotide sequence ID" value="NZ_JACHEJ010000007.1"/>
</dbReference>
<evidence type="ECO:0000259" key="1">
    <source>
        <dbReference type="Pfam" id="PF12697"/>
    </source>
</evidence>
<reference evidence="2 3" key="1">
    <citation type="submission" date="2020-08" db="EMBL/GenBank/DDBJ databases">
        <title>Genomic Encyclopedia of Type Strains, Phase IV (KMG-IV): sequencing the most valuable type-strain genomes for metagenomic binning, comparative biology and taxonomic classification.</title>
        <authorList>
            <person name="Goeker M."/>
        </authorList>
    </citation>
    <scope>NUCLEOTIDE SEQUENCE [LARGE SCALE GENOMIC DNA]</scope>
    <source>
        <strain evidence="2 3">DSM 102134</strain>
    </source>
</reference>
<sequence>MMSDNQSGSTRRLTLETKGGSYSLFMREQGAANASAILFLHGFPTSSLDWTHILPHLDEDRAIAPDLLGFGRSEKPNIRYSYPLQADLISTLLEQLGIERVRVVAHDYAVTLAQELLTREAKGAIPFCIDRIVYLNGGVYARLHRQRLIQPILRTPMLGPIVARRMTSASLRNALNAMAGEHDAWSEADAEAHWREIAHADGLARLPQLLHYIDDRRRHGATWESAMEAAASRSAFVWGPADPVSGAHMLAEVRKRMPDAEIHELDGLGHYPHWEHPGRCATAIKHALDQVKDP</sequence>
<keyword evidence="3" id="KW-1185">Reference proteome</keyword>
<dbReference type="GO" id="GO:0046464">
    <property type="term" value="P:acylglycerol catabolic process"/>
    <property type="evidence" value="ECO:0007669"/>
    <property type="project" value="TreeGrafter"/>
</dbReference>
<dbReference type="InterPro" id="IPR050266">
    <property type="entry name" value="AB_hydrolase_sf"/>
</dbReference>
<evidence type="ECO:0000313" key="2">
    <source>
        <dbReference type="EMBL" id="MBB6180857.1"/>
    </source>
</evidence>
<protein>
    <submittedName>
        <fullName evidence="2">Pimeloyl-ACP methyl ester carboxylesterase</fullName>
    </submittedName>
</protein>
<dbReference type="GO" id="GO:0047372">
    <property type="term" value="F:monoacylglycerol lipase activity"/>
    <property type="evidence" value="ECO:0007669"/>
    <property type="project" value="TreeGrafter"/>
</dbReference>
<dbReference type="Pfam" id="PF12697">
    <property type="entry name" value="Abhydrolase_6"/>
    <property type="match status" value="1"/>
</dbReference>
<dbReference type="PANTHER" id="PTHR43798">
    <property type="entry name" value="MONOACYLGLYCEROL LIPASE"/>
    <property type="match status" value="1"/>
</dbReference>
<dbReference type="InterPro" id="IPR000073">
    <property type="entry name" value="AB_hydrolase_1"/>
</dbReference>
<comment type="caution">
    <text evidence="2">The sequence shown here is derived from an EMBL/GenBank/DDBJ whole genome shotgun (WGS) entry which is preliminary data.</text>
</comment>
<dbReference type="InterPro" id="IPR029058">
    <property type="entry name" value="AB_hydrolase_fold"/>
</dbReference>
<evidence type="ECO:0000313" key="3">
    <source>
        <dbReference type="Proteomes" id="UP000535501"/>
    </source>
</evidence>
<name>A0A7X0DDH7_9HYPH</name>
<dbReference type="SUPFAM" id="SSF53474">
    <property type="entry name" value="alpha/beta-Hydrolases"/>
    <property type="match status" value="1"/>
</dbReference>
<proteinExistence type="predicted"/>
<dbReference type="EMBL" id="JACHEJ010000007">
    <property type="protein sequence ID" value="MBB6180857.1"/>
    <property type="molecule type" value="Genomic_DNA"/>
</dbReference>
<dbReference type="PANTHER" id="PTHR43798:SF33">
    <property type="entry name" value="HYDROLASE, PUTATIVE (AFU_ORTHOLOGUE AFUA_2G14860)-RELATED"/>
    <property type="match status" value="1"/>
</dbReference>
<dbReference type="GO" id="GO:0016020">
    <property type="term" value="C:membrane"/>
    <property type="evidence" value="ECO:0007669"/>
    <property type="project" value="TreeGrafter"/>
</dbReference>
<accession>A0A7X0DDH7</accession>
<feature type="domain" description="AB hydrolase-1" evidence="1">
    <location>
        <begin position="37"/>
        <end position="282"/>
    </location>
</feature>